<reference evidence="4 5" key="3">
    <citation type="journal article" date="2010" name="BMC Genomics">
        <title>Transcriptome sequencing and comparative analysis of cucumber flowers with different sex types.</title>
        <authorList>
            <person name="Guo S."/>
            <person name="Zheng Y."/>
            <person name="Joung J.G."/>
            <person name="Liu S."/>
            <person name="Zhang Z."/>
            <person name="Crasta O.R."/>
            <person name="Sobral B.W."/>
            <person name="Xu Y."/>
            <person name="Huang S."/>
            <person name="Fei Z."/>
        </authorList>
    </citation>
    <scope>NUCLEOTIDE SEQUENCE [LARGE SCALE GENOMIC DNA]</scope>
    <source>
        <strain evidence="5">cv. 9930</strain>
    </source>
</reference>
<dbReference type="PANTHER" id="PTHR45751">
    <property type="entry name" value="COPINE FAMILY PROTEIN 1"/>
    <property type="match status" value="1"/>
</dbReference>
<evidence type="ECO:0000313" key="5">
    <source>
        <dbReference type="Proteomes" id="UP000029981"/>
    </source>
</evidence>
<dbReference type="InterPro" id="IPR013083">
    <property type="entry name" value="Znf_RING/FYVE/PHD"/>
</dbReference>
<dbReference type="Gene3D" id="3.30.40.10">
    <property type="entry name" value="Zinc/RING finger domain, C3HC4 (zinc finger)"/>
    <property type="match status" value="1"/>
</dbReference>
<dbReference type="InterPro" id="IPR036465">
    <property type="entry name" value="vWFA_dom_sf"/>
</dbReference>
<dbReference type="EMBL" id="CM002927">
    <property type="protein sequence ID" value="KGN49018.1"/>
    <property type="molecule type" value="Genomic_DNA"/>
</dbReference>
<keyword evidence="1" id="KW-0863">Zinc-finger</keyword>
<reference evidence="4 5" key="2">
    <citation type="journal article" date="2009" name="PLoS ONE">
        <title>An integrated genetic and cytogenetic map of the cucumber genome.</title>
        <authorList>
            <person name="Ren Y."/>
            <person name="Zhang Z."/>
            <person name="Liu J."/>
            <person name="Staub J.E."/>
            <person name="Han Y."/>
            <person name="Cheng Z."/>
            <person name="Li X."/>
            <person name="Lu J."/>
            <person name="Miao H."/>
            <person name="Kang H."/>
            <person name="Xie B."/>
            <person name="Gu X."/>
            <person name="Wang X."/>
            <person name="Du Y."/>
            <person name="Jin W."/>
            <person name="Huang S."/>
        </authorList>
    </citation>
    <scope>NUCLEOTIDE SEQUENCE [LARGE SCALE GENOMIC DNA]</scope>
    <source>
        <strain evidence="5">cv. 9930</strain>
    </source>
</reference>
<dbReference type="InterPro" id="IPR001841">
    <property type="entry name" value="Znf_RING"/>
</dbReference>
<dbReference type="InterPro" id="IPR002035">
    <property type="entry name" value="VWF_A"/>
</dbReference>
<protein>
    <recommendedName>
        <fullName evidence="3">RING-type domain-containing protein</fullName>
    </recommendedName>
</protein>
<evidence type="ECO:0000256" key="1">
    <source>
        <dbReference type="PROSITE-ProRule" id="PRU00175"/>
    </source>
</evidence>
<dbReference type="Gramene" id="KGN49018">
    <property type="protein sequence ID" value="KGN49018"/>
    <property type="gene ID" value="Csa_6G510360"/>
</dbReference>
<evidence type="ECO:0000313" key="4">
    <source>
        <dbReference type="EMBL" id="KGN49018.1"/>
    </source>
</evidence>
<organism evidence="4 5">
    <name type="scientific">Cucumis sativus</name>
    <name type="common">Cucumber</name>
    <dbReference type="NCBI Taxonomy" id="3659"/>
    <lineage>
        <taxon>Eukaryota</taxon>
        <taxon>Viridiplantae</taxon>
        <taxon>Streptophyta</taxon>
        <taxon>Embryophyta</taxon>
        <taxon>Tracheophyta</taxon>
        <taxon>Spermatophyta</taxon>
        <taxon>Magnoliopsida</taxon>
        <taxon>eudicotyledons</taxon>
        <taxon>Gunneridae</taxon>
        <taxon>Pentapetalae</taxon>
        <taxon>rosids</taxon>
        <taxon>fabids</taxon>
        <taxon>Cucurbitales</taxon>
        <taxon>Cucurbitaceae</taxon>
        <taxon>Benincaseae</taxon>
        <taxon>Cucumis</taxon>
    </lineage>
</organism>
<evidence type="ECO:0000259" key="3">
    <source>
        <dbReference type="PROSITE" id="PS50089"/>
    </source>
</evidence>
<sequence>MGGQPSRQICNIHIYDTTPKQPSKCSCGRTLPPSTSHTLPPSTSRTLPPNMSSGPSFQNPSHKINGDDFESLEQVTEALVKAGLESSNLIIGIDFTISNEWTGTKSFMGRNLHDLAGAFLNPYEQAISIIGRTLEKFDDDNIIPCYGFGDVATGDREVFSFHSGDRPCHGFEEVLFCYREIVPHVRLAGPTSFAPIIRNAIRIVNDSGGQYHILLIIADGQVTRSVDTRKGHLSPQEQATIDAIVEASKYPLSIILVGVGDGPWDQMSECDDKVPGRQFDNFQFVNFTEIMSKGTSPCKKETEFALQCLMEIPPQYKETTRLQLLGQKRETQEHLPFPLPRPPPITNIPRYHYTPIYRRTDSDITSSFSGSTSPAHSVLSRSSTWSSSMSFYRICPKCYTNEKELAFGCGHQTCSDCGKDLLFCPTCQTQITKSIKLRNF</sequence>
<dbReference type="OrthoDB" id="5855668at2759"/>
<keyword evidence="1" id="KW-0862">Zinc</keyword>
<feature type="compositionally biased region" description="Low complexity" evidence="2">
    <location>
        <begin position="30"/>
        <end position="49"/>
    </location>
</feature>
<reference evidence="4 5" key="1">
    <citation type="journal article" date="2009" name="Nat. Genet.">
        <title>The genome of the cucumber, Cucumis sativus L.</title>
        <authorList>
            <person name="Huang S."/>
            <person name="Li R."/>
            <person name="Zhang Z."/>
            <person name="Li L."/>
            <person name="Gu X."/>
            <person name="Fan W."/>
            <person name="Lucas W.J."/>
            <person name="Wang X."/>
            <person name="Xie B."/>
            <person name="Ni P."/>
            <person name="Ren Y."/>
            <person name="Zhu H."/>
            <person name="Li J."/>
            <person name="Lin K."/>
            <person name="Jin W."/>
            <person name="Fei Z."/>
            <person name="Li G."/>
            <person name="Staub J."/>
            <person name="Kilian A."/>
            <person name="van der Vossen E.A."/>
            <person name="Wu Y."/>
            <person name="Guo J."/>
            <person name="He J."/>
            <person name="Jia Z."/>
            <person name="Ren Y."/>
            <person name="Tian G."/>
            <person name="Lu Y."/>
            <person name="Ruan J."/>
            <person name="Qian W."/>
            <person name="Wang M."/>
            <person name="Huang Q."/>
            <person name="Li B."/>
            <person name="Xuan Z."/>
            <person name="Cao J."/>
            <person name="Asan"/>
            <person name="Wu Z."/>
            <person name="Zhang J."/>
            <person name="Cai Q."/>
            <person name="Bai Y."/>
            <person name="Zhao B."/>
            <person name="Han Y."/>
            <person name="Li Y."/>
            <person name="Li X."/>
            <person name="Wang S."/>
            <person name="Shi Q."/>
            <person name="Liu S."/>
            <person name="Cho W.K."/>
            <person name="Kim J.Y."/>
            <person name="Xu Y."/>
            <person name="Heller-Uszynska K."/>
            <person name="Miao H."/>
            <person name="Cheng Z."/>
            <person name="Zhang S."/>
            <person name="Wu J."/>
            <person name="Yang Y."/>
            <person name="Kang H."/>
            <person name="Li M."/>
            <person name="Liang H."/>
            <person name="Ren X."/>
            <person name="Shi Z."/>
            <person name="Wen M."/>
            <person name="Jian M."/>
            <person name="Yang H."/>
            <person name="Zhang G."/>
            <person name="Yang Z."/>
            <person name="Chen R."/>
            <person name="Liu S."/>
            <person name="Li J."/>
            <person name="Ma L."/>
            <person name="Liu H."/>
            <person name="Zhou Y."/>
            <person name="Zhao J."/>
            <person name="Fang X."/>
            <person name="Li G."/>
            <person name="Fang L."/>
            <person name="Li Y."/>
            <person name="Liu D."/>
            <person name="Zheng H."/>
            <person name="Zhang Y."/>
            <person name="Qin N."/>
            <person name="Li Z."/>
            <person name="Yang G."/>
            <person name="Yang S."/>
            <person name="Bolund L."/>
            <person name="Kristiansen K."/>
            <person name="Zheng H."/>
            <person name="Li S."/>
            <person name="Zhang X."/>
            <person name="Yang H."/>
            <person name="Wang J."/>
            <person name="Sun R."/>
            <person name="Zhang B."/>
            <person name="Jiang S."/>
            <person name="Wang J."/>
            <person name="Du Y."/>
            <person name="Li S."/>
        </authorList>
    </citation>
    <scope>NUCLEOTIDE SEQUENCE [LARGE SCALE GENOMIC DNA]</scope>
    <source>
        <strain evidence="5">cv. 9930</strain>
    </source>
</reference>
<accession>A0A0A0KHN3</accession>
<name>A0A0A0KHN3_CUCSA</name>
<dbReference type="SMART" id="SM00327">
    <property type="entry name" value="VWA"/>
    <property type="match status" value="1"/>
</dbReference>
<dbReference type="Pfam" id="PF07002">
    <property type="entry name" value="Copine"/>
    <property type="match status" value="1"/>
</dbReference>
<dbReference type="InterPro" id="IPR010734">
    <property type="entry name" value="Copine_C"/>
</dbReference>
<dbReference type="GO" id="GO:0004842">
    <property type="term" value="F:ubiquitin-protein transferase activity"/>
    <property type="evidence" value="ECO:0000318"/>
    <property type="project" value="GO_Central"/>
</dbReference>
<evidence type="ECO:0000256" key="2">
    <source>
        <dbReference type="SAM" id="MobiDB-lite"/>
    </source>
</evidence>
<keyword evidence="1" id="KW-0479">Metal-binding</keyword>
<dbReference type="GO" id="GO:0005634">
    <property type="term" value="C:nucleus"/>
    <property type="evidence" value="ECO:0000318"/>
    <property type="project" value="GO_Central"/>
</dbReference>
<dbReference type="SUPFAM" id="SSF53300">
    <property type="entry name" value="vWA-like"/>
    <property type="match status" value="1"/>
</dbReference>
<dbReference type="GO" id="GO:0008270">
    <property type="term" value="F:zinc ion binding"/>
    <property type="evidence" value="ECO:0007669"/>
    <property type="project" value="UniProtKB-KW"/>
</dbReference>
<dbReference type="eggNOG" id="KOG1327">
    <property type="taxonomic scope" value="Eukaryota"/>
</dbReference>
<feature type="domain" description="RING-type" evidence="3">
    <location>
        <begin position="395"/>
        <end position="428"/>
    </location>
</feature>
<dbReference type="PANTHER" id="PTHR45751:SF38">
    <property type="entry name" value="E3 UBIQUITIN-PROTEIN LIGASE RGLG5-LIKE"/>
    <property type="match status" value="1"/>
</dbReference>
<dbReference type="AlphaFoldDB" id="A0A0A0KHN3"/>
<dbReference type="PROSITE" id="PS50089">
    <property type="entry name" value="ZF_RING_2"/>
    <property type="match status" value="1"/>
</dbReference>
<reference evidence="4 5" key="4">
    <citation type="journal article" date="2011" name="BMC Genomics">
        <title>RNA-Seq improves annotation of protein-coding genes in the cucumber genome.</title>
        <authorList>
            <person name="Li Z."/>
            <person name="Zhang Z."/>
            <person name="Yan P."/>
            <person name="Huang S."/>
            <person name="Fei Z."/>
            <person name="Lin K."/>
        </authorList>
    </citation>
    <scope>NUCLEOTIDE SEQUENCE [LARGE SCALE GENOMIC DNA]</scope>
    <source>
        <strain evidence="5">cv. 9930</strain>
    </source>
</reference>
<dbReference type="GO" id="GO:0016567">
    <property type="term" value="P:protein ubiquitination"/>
    <property type="evidence" value="ECO:0000318"/>
    <property type="project" value="GO_Central"/>
</dbReference>
<feature type="region of interest" description="Disordered" evidence="2">
    <location>
        <begin position="19"/>
        <end position="66"/>
    </location>
</feature>
<proteinExistence type="predicted"/>
<dbReference type="Proteomes" id="UP000029981">
    <property type="component" value="Chromosome 6"/>
</dbReference>
<dbReference type="InterPro" id="IPR052079">
    <property type="entry name" value="E3_ligase/Copine_domain"/>
</dbReference>
<feature type="compositionally biased region" description="Polar residues" evidence="2">
    <location>
        <begin position="50"/>
        <end position="62"/>
    </location>
</feature>
<keyword evidence="5" id="KW-1185">Reference proteome</keyword>
<gene>
    <name evidence="4" type="ORF">Csa_6G510360</name>
</gene>